<name>A0A183DQ40_9BILA</name>
<feature type="compositionally biased region" description="Polar residues" evidence="1">
    <location>
        <begin position="83"/>
        <end position="108"/>
    </location>
</feature>
<reference evidence="2 3" key="2">
    <citation type="submission" date="2018-11" db="EMBL/GenBank/DDBJ databases">
        <authorList>
            <consortium name="Pathogen Informatics"/>
        </authorList>
    </citation>
    <scope>NUCLEOTIDE SEQUENCE [LARGE SCALE GENOMIC DNA]</scope>
</reference>
<evidence type="ECO:0000313" key="4">
    <source>
        <dbReference type="WBParaSite" id="GPUH_0001084401-mRNA-1"/>
    </source>
</evidence>
<organism evidence="4">
    <name type="scientific">Gongylonema pulchrum</name>
    <dbReference type="NCBI Taxonomy" id="637853"/>
    <lineage>
        <taxon>Eukaryota</taxon>
        <taxon>Metazoa</taxon>
        <taxon>Ecdysozoa</taxon>
        <taxon>Nematoda</taxon>
        <taxon>Chromadorea</taxon>
        <taxon>Rhabditida</taxon>
        <taxon>Spirurina</taxon>
        <taxon>Spiruromorpha</taxon>
        <taxon>Spiruroidea</taxon>
        <taxon>Gongylonematidae</taxon>
        <taxon>Gongylonema</taxon>
    </lineage>
</organism>
<keyword evidence="3" id="KW-1185">Reference proteome</keyword>
<evidence type="ECO:0000313" key="3">
    <source>
        <dbReference type="Proteomes" id="UP000271098"/>
    </source>
</evidence>
<feature type="compositionally biased region" description="Polar residues" evidence="1">
    <location>
        <begin position="202"/>
        <end position="212"/>
    </location>
</feature>
<reference evidence="4" key="1">
    <citation type="submission" date="2016-06" db="UniProtKB">
        <authorList>
            <consortium name="WormBaseParasite"/>
        </authorList>
    </citation>
    <scope>IDENTIFICATION</scope>
</reference>
<proteinExistence type="predicted"/>
<accession>A0A183DQ40</accession>
<gene>
    <name evidence="2" type="ORF">GPUH_LOCUS10831</name>
</gene>
<evidence type="ECO:0000313" key="2">
    <source>
        <dbReference type="EMBL" id="VDN17971.1"/>
    </source>
</evidence>
<feature type="compositionally biased region" description="Polar residues" evidence="1">
    <location>
        <begin position="26"/>
        <end position="37"/>
    </location>
</feature>
<sequence length="212" mass="22347">METEYVCPTCRNSPLVADAMMTSAGNSSVAASPNSISTHDEASRSAPIESNYGIDSPSNRNSPLMSLAHMDPSFNDIFSITQSGGQVSSMSPSGSVALSGPLSSSRASPGSFPEFAAIGDISEELRFTARRERSDNSSSSGRISRGGGVKKPYGRGVAPRTRSLGGVTDFPEIISSHRGKRSGRGANKNARGRRPRFLIHAQNLSVTSQQIP</sequence>
<feature type="region of interest" description="Disordered" evidence="1">
    <location>
        <begin position="83"/>
        <end position="111"/>
    </location>
</feature>
<feature type="region of interest" description="Disordered" evidence="1">
    <location>
        <begin position="26"/>
        <end position="67"/>
    </location>
</feature>
<dbReference type="AlphaFoldDB" id="A0A183DQ40"/>
<dbReference type="Proteomes" id="UP000271098">
    <property type="component" value="Unassembled WGS sequence"/>
</dbReference>
<feature type="region of interest" description="Disordered" evidence="1">
    <location>
        <begin position="127"/>
        <end position="212"/>
    </location>
</feature>
<dbReference type="WBParaSite" id="GPUH_0001084401-mRNA-1">
    <property type="protein sequence ID" value="GPUH_0001084401-mRNA-1"/>
    <property type="gene ID" value="GPUH_0001084401"/>
</dbReference>
<protein>
    <submittedName>
        <fullName evidence="4">RING/U-box superfamily protein</fullName>
    </submittedName>
</protein>
<dbReference type="EMBL" id="UYRT01078180">
    <property type="protein sequence ID" value="VDN17971.1"/>
    <property type="molecule type" value="Genomic_DNA"/>
</dbReference>
<evidence type="ECO:0000256" key="1">
    <source>
        <dbReference type="SAM" id="MobiDB-lite"/>
    </source>
</evidence>